<dbReference type="InterPro" id="IPR036291">
    <property type="entry name" value="NAD(P)-bd_dom_sf"/>
</dbReference>
<dbReference type="GO" id="GO:0016491">
    <property type="term" value="F:oxidoreductase activity"/>
    <property type="evidence" value="ECO:0007669"/>
    <property type="project" value="UniProtKB-KW"/>
</dbReference>
<dbReference type="InterPro" id="IPR057326">
    <property type="entry name" value="KR_dom"/>
</dbReference>
<dbReference type="Pfam" id="PF00106">
    <property type="entry name" value="adh_short"/>
    <property type="match status" value="1"/>
</dbReference>
<dbReference type="EMBL" id="BARS01008516">
    <property type="protein sequence ID" value="GAF79927.1"/>
    <property type="molecule type" value="Genomic_DNA"/>
</dbReference>
<reference evidence="4" key="1">
    <citation type="journal article" date="2014" name="Front. Microbiol.">
        <title>High frequency of phylogenetically diverse reductive dehalogenase-homologous genes in deep subseafloor sedimentary metagenomes.</title>
        <authorList>
            <person name="Kawai M."/>
            <person name="Futagami T."/>
            <person name="Toyoda A."/>
            <person name="Takaki Y."/>
            <person name="Nishi S."/>
            <person name="Hori S."/>
            <person name="Arai W."/>
            <person name="Tsubouchi T."/>
            <person name="Morono Y."/>
            <person name="Uchiyama I."/>
            <person name="Ito T."/>
            <person name="Fujiyama A."/>
            <person name="Inagaki F."/>
            <person name="Takami H."/>
        </authorList>
    </citation>
    <scope>NUCLEOTIDE SEQUENCE</scope>
    <source>
        <strain evidence="4">Expedition CK06-06</strain>
    </source>
</reference>
<dbReference type="PANTHER" id="PTHR43391">
    <property type="entry name" value="RETINOL DEHYDROGENASE-RELATED"/>
    <property type="match status" value="1"/>
</dbReference>
<feature type="domain" description="Ketoreductase" evidence="3">
    <location>
        <begin position="9"/>
        <end position="179"/>
    </location>
</feature>
<dbReference type="PRINTS" id="PR00081">
    <property type="entry name" value="GDHRDH"/>
</dbReference>
<evidence type="ECO:0000313" key="4">
    <source>
        <dbReference type="EMBL" id="GAF79927.1"/>
    </source>
</evidence>
<evidence type="ECO:0000259" key="3">
    <source>
        <dbReference type="SMART" id="SM00822"/>
    </source>
</evidence>
<sequence>MDLSSMQGKTALVTGAASGIGLETALAFARRGADLVICDLDEAGLAAAGERIEGLGRNAFTRRVDVSSADEMRAFAEEVHRHVEAVDVLMNNAGVAIGGPFLSTSLEDWNWILGINTLGVVHGCHFFIPKMVERAKGGHVINVSSAAGYSANSALAAYNATKFSVLGLSEALWEELQPHSIGVTAICPGIINTPITRNARLVGEMDKPDRRKEMVEGYQRRGYTPERVARNILKAVEKNRLVAPISPEAWGLYYMKRFAPWLLRRLGLMMAK</sequence>
<dbReference type="InterPro" id="IPR002347">
    <property type="entry name" value="SDR_fam"/>
</dbReference>
<proteinExistence type="inferred from homology"/>
<dbReference type="Gene3D" id="3.40.50.720">
    <property type="entry name" value="NAD(P)-binding Rossmann-like Domain"/>
    <property type="match status" value="1"/>
</dbReference>
<dbReference type="AlphaFoldDB" id="X0SVH1"/>
<keyword evidence="2" id="KW-0560">Oxidoreductase</keyword>
<organism evidence="4">
    <name type="scientific">marine sediment metagenome</name>
    <dbReference type="NCBI Taxonomy" id="412755"/>
    <lineage>
        <taxon>unclassified sequences</taxon>
        <taxon>metagenomes</taxon>
        <taxon>ecological metagenomes</taxon>
    </lineage>
</organism>
<dbReference type="PANTHER" id="PTHR43391:SF12">
    <property type="entry name" value="OXIDOREDUCTASE EPHD-RELATED"/>
    <property type="match status" value="1"/>
</dbReference>
<dbReference type="FunFam" id="3.40.50.720:FF:000084">
    <property type="entry name" value="Short-chain dehydrogenase reductase"/>
    <property type="match status" value="1"/>
</dbReference>
<dbReference type="SMART" id="SM00822">
    <property type="entry name" value="PKS_KR"/>
    <property type="match status" value="1"/>
</dbReference>
<comment type="similarity">
    <text evidence="1">Belongs to the short-chain dehydrogenases/reductases (SDR) family.</text>
</comment>
<accession>X0SVH1</accession>
<evidence type="ECO:0000256" key="1">
    <source>
        <dbReference type="ARBA" id="ARBA00006484"/>
    </source>
</evidence>
<evidence type="ECO:0000256" key="2">
    <source>
        <dbReference type="ARBA" id="ARBA00023002"/>
    </source>
</evidence>
<dbReference type="PRINTS" id="PR00080">
    <property type="entry name" value="SDRFAMILY"/>
</dbReference>
<name>X0SVH1_9ZZZZ</name>
<comment type="caution">
    <text evidence="4">The sequence shown here is derived from an EMBL/GenBank/DDBJ whole genome shotgun (WGS) entry which is preliminary data.</text>
</comment>
<feature type="non-terminal residue" evidence="4">
    <location>
        <position position="272"/>
    </location>
</feature>
<protein>
    <recommendedName>
        <fullName evidence="3">Ketoreductase domain-containing protein</fullName>
    </recommendedName>
</protein>
<dbReference type="CDD" id="cd05233">
    <property type="entry name" value="SDR_c"/>
    <property type="match status" value="1"/>
</dbReference>
<dbReference type="SUPFAM" id="SSF51735">
    <property type="entry name" value="NAD(P)-binding Rossmann-fold domains"/>
    <property type="match status" value="1"/>
</dbReference>
<gene>
    <name evidence="4" type="ORF">S01H1_16220</name>
</gene>